<keyword evidence="1" id="KW-1133">Transmembrane helix</keyword>
<dbReference type="Proteomes" id="UP000199664">
    <property type="component" value="Unassembled WGS sequence"/>
</dbReference>
<gene>
    <name evidence="2" type="ORF">SAMN04515666_11324</name>
</gene>
<dbReference type="OrthoDB" id="8020462at2"/>
<evidence type="ECO:0000313" key="3">
    <source>
        <dbReference type="Proteomes" id="UP000199664"/>
    </source>
</evidence>
<proteinExistence type="predicted"/>
<dbReference type="AlphaFoldDB" id="A0A1H7YZ89"/>
<keyword evidence="1" id="KW-0472">Membrane</keyword>
<reference evidence="3" key="1">
    <citation type="submission" date="2016-10" db="EMBL/GenBank/DDBJ databases">
        <authorList>
            <person name="Varghese N."/>
            <person name="Submissions S."/>
        </authorList>
    </citation>
    <scope>NUCLEOTIDE SEQUENCE [LARGE SCALE GENOMIC DNA]</scope>
    <source>
        <strain evidence="3">LMG 26383,CCUG 61248,R- 45681</strain>
    </source>
</reference>
<sequence>MFFKRKSDSVWAQEGEVAAQAAAPAPKEKLGWFEKRARRRRRRIIFEEVLGWIMVPAFLYLLYLGYRAVGGIPKEGMDFFQEIIGLAMKSF</sequence>
<organism evidence="2 3">
    <name type="scientific">Bosea lupini</name>
    <dbReference type="NCBI Taxonomy" id="1036779"/>
    <lineage>
        <taxon>Bacteria</taxon>
        <taxon>Pseudomonadati</taxon>
        <taxon>Pseudomonadota</taxon>
        <taxon>Alphaproteobacteria</taxon>
        <taxon>Hyphomicrobiales</taxon>
        <taxon>Boseaceae</taxon>
        <taxon>Bosea</taxon>
    </lineage>
</organism>
<keyword evidence="1" id="KW-0812">Transmembrane</keyword>
<evidence type="ECO:0000256" key="1">
    <source>
        <dbReference type="SAM" id="Phobius"/>
    </source>
</evidence>
<keyword evidence="3" id="KW-1185">Reference proteome</keyword>
<evidence type="ECO:0000313" key="2">
    <source>
        <dbReference type="EMBL" id="SEM50567.1"/>
    </source>
</evidence>
<accession>A0A1H7YZ89</accession>
<dbReference type="STRING" id="1036779.SAMN04515666_11324"/>
<name>A0A1H7YZ89_9HYPH</name>
<feature type="transmembrane region" description="Helical" evidence="1">
    <location>
        <begin position="44"/>
        <end position="66"/>
    </location>
</feature>
<dbReference type="EMBL" id="FOAN01000013">
    <property type="protein sequence ID" value="SEM50567.1"/>
    <property type="molecule type" value="Genomic_DNA"/>
</dbReference>
<protein>
    <submittedName>
        <fullName evidence="2">Uncharacterized protein</fullName>
    </submittedName>
</protein>
<dbReference type="RefSeq" id="WP_091842054.1">
    <property type="nucleotide sequence ID" value="NZ_FOAN01000013.1"/>
</dbReference>